<dbReference type="EMBL" id="GFTR01001317">
    <property type="protein sequence ID" value="JAW15109.1"/>
    <property type="molecule type" value="Transcribed_RNA"/>
</dbReference>
<proteinExistence type="predicted"/>
<accession>A0A224Y3U0</accession>
<dbReference type="AlphaFoldDB" id="A0A224Y3U0"/>
<organism evidence="1">
    <name type="scientific">Panstrongylus lignarius</name>
    <dbReference type="NCBI Taxonomy" id="156445"/>
    <lineage>
        <taxon>Eukaryota</taxon>
        <taxon>Metazoa</taxon>
        <taxon>Ecdysozoa</taxon>
        <taxon>Arthropoda</taxon>
        <taxon>Hexapoda</taxon>
        <taxon>Insecta</taxon>
        <taxon>Pterygota</taxon>
        <taxon>Neoptera</taxon>
        <taxon>Paraneoptera</taxon>
        <taxon>Hemiptera</taxon>
        <taxon>Heteroptera</taxon>
        <taxon>Panheteroptera</taxon>
        <taxon>Cimicomorpha</taxon>
        <taxon>Reduviidae</taxon>
        <taxon>Triatominae</taxon>
        <taxon>Panstrongylus</taxon>
    </lineage>
</organism>
<name>A0A224Y3U0_9HEMI</name>
<protein>
    <submittedName>
        <fullName evidence="1">Putative secreted protein</fullName>
    </submittedName>
</protein>
<sequence length="92" mass="10688">MLQINLWRLLKLMNYLLILKEGECMIHLAGLKKLDPGVILNIDSLIRLMRYFPVLGFDFVSPIRTSPFFTSYQLLLELMKIFSCQKVPGLLT</sequence>
<reference evidence="1" key="1">
    <citation type="journal article" date="2018" name="PLoS Negl. Trop. Dis.">
        <title>An insight into the salivary gland and fat body transcriptome of Panstrongylus lignarius (Hemiptera: Heteroptera), the main vector of Chagas disease in Peru.</title>
        <authorList>
            <person name="Nevoa J.C."/>
            <person name="Mendes M.T."/>
            <person name="da Silva M.V."/>
            <person name="Soares S.C."/>
            <person name="Oliveira C.J.F."/>
            <person name="Ribeiro J.M.C."/>
        </authorList>
    </citation>
    <scope>NUCLEOTIDE SEQUENCE</scope>
</reference>
<evidence type="ECO:0000313" key="1">
    <source>
        <dbReference type="EMBL" id="JAW15109.1"/>
    </source>
</evidence>